<dbReference type="InterPro" id="IPR001199">
    <property type="entry name" value="Cyt_B5-like_heme/steroid-bd"/>
</dbReference>
<feature type="compositionally biased region" description="Polar residues" evidence="6">
    <location>
        <begin position="28"/>
        <end position="43"/>
    </location>
</feature>
<dbReference type="PRINTS" id="PR00406">
    <property type="entry name" value="CYTB5RDTASE"/>
</dbReference>
<dbReference type="PANTHER" id="PTHR46237:SF1">
    <property type="entry name" value="CYTOCHROME B5 REDUCTASE 4"/>
    <property type="match status" value="1"/>
</dbReference>
<dbReference type="PROSITE" id="PS50255">
    <property type="entry name" value="CYTOCHROME_B5_2"/>
    <property type="match status" value="1"/>
</dbReference>
<accession>A0A6H5J066</accession>
<dbReference type="Pfam" id="PF00173">
    <property type="entry name" value="Cyt-b5"/>
    <property type="match status" value="1"/>
</dbReference>
<dbReference type="InterPro" id="IPR051872">
    <property type="entry name" value="Cytochrome_b5/Flavoprotein_Rdt"/>
</dbReference>
<dbReference type="Gene3D" id="2.40.30.10">
    <property type="entry name" value="Translation factors"/>
    <property type="match status" value="1"/>
</dbReference>
<dbReference type="Pfam" id="PF00970">
    <property type="entry name" value="FAD_binding_6"/>
    <property type="match status" value="1"/>
</dbReference>
<dbReference type="Proteomes" id="UP000479190">
    <property type="component" value="Unassembled WGS sequence"/>
</dbReference>
<comment type="similarity">
    <text evidence="1">Belongs to the flavoprotein pyridine nucleotide cytochrome reductase family.</text>
</comment>
<dbReference type="PROSITE" id="PS51384">
    <property type="entry name" value="FAD_FR"/>
    <property type="match status" value="1"/>
</dbReference>
<evidence type="ECO:0000313" key="10">
    <source>
        <dbReference type="Proteomes" id="UP000479190"/>
    </source>
</evidence>
<evidence type="ECO:0000256" key="1">
    <source>
        <dbReference type="ARBA" id="ARBA00006105"/>
    </source>
</evidence>
<dbReference type="InterPro" id="IPR036400">
    <property type="entry name" value="Cyt_B5-like_heme/steroid_sf"/>
</dbReference>
<feature type="domain" description="Cytochrome b5 heme-binding" evidence="7">
    <location>
        <begin position="87"/>
        <end position="163"/>
    </location>
</feature>
<dbReference type="AlphaFoldDB" id="A0A6H5J066"/>
<sequence>MDMKPPSTIGLLVKNSALLPAGIVQINKSPNSLQPGKNDNLPKSSSSSGSATGNPRNKTALAPGHSLMDWIRLGNSGIDLTGVGGRLQTVTPTELAKHNKIDDAWIAIRGTVYNITRYMNFHPGGVPELMKGVGIDATKLFDDVHAWVNYQSILQKCVVGRLERTITADMYFTSDIVQPQKNHKVTAVVSKSSPIQMDWRQTTNNITFFYRVNRDEFIGEYQLQKLNSSAFCIKLNLEKADKVVLNDFKLSDEVEWPPNWKNTNEMTEVETYGTLSESQENLDLQKHTYNNYSILVNSTLCEDVHLLILQAENLIQVFPPGRHLAIKMDIMGTEVLRMYTPVPNFIDPQNKLSTVAKDDCLCLIIKNYKEGTLTPKLTKLEVGENLELSNALGNFQAPIFDKYSSMHMLAAGTGLTPMLSIIKRSLTLRNPPKSSIFCNEQLQGIASQRSLSVTHILSQAESSWSGLKGVITEQLLKDQIGDQSSKACIFICGPSGFMKITKDYLTNLKWQSDQIFEFEG</sequence>
<dbReference type="InterPro" id="IPR008333">
    <property type="entry name" value="Cbr1-like_FAD-bd_dom"/>
</dbReference>
<keyword evidence="4" id="KW-0560">Oxidoreductase</keyword>
<dbReference type="InterPro" id="IPR017938">
    <property type="entry name" value="Riboflavin_synthase-like_b-brl"/>
</dbReference>
<proteinExistence type="inferred from homology"/>
<dbReference type="InterPro" id="IPR018506">
    <property type="entry name" value="Cyt_B5_heme-BS"/>
</dbReference>
<keyword evidence="10" id="KW-1185">Reference proteome</keyword>
<keyword evidence="2" id="KW-0349">Heme</keyword>
<evidence type="ECO:0000256" key="5">
    <source>
        <dbReference type="ARBA" id="ARBA00023004"/>
    </source>
</evidence>
<evidence type="ECO:0000256" key="6">
    <source>
        <dbReference type="SAM" id="MobiDB-lite"/>
    </source>
</evidence>
<organism evidence="9 10">
    <name type="scientific">Trichogramma brassicae</name>
    <dbReference type="NCBI Taxonomy" id="86971"/>
    <lineage>
        <taxon>Eukaryota</taxon>
        <taxon>Metazoa</taxon>
        <taxon>Ecdysozoa</taxon>
        <taxon>Arthropoda</taxon>
        <taxon>Hexapoda</taxon>
        <taxon>Insecta</taxon>
        <taxon>Pterygota</taxon>
        <taxon>Neoptera</taxon>
        <taxon>Endopterygota</taxon>
        <taxon>Hymenoptera</taxon>
        <taxon>Apocrita</taxon>
        <taxon>Proctotrupomorpha</taxon>
        <taxon>Chalcidoidea</taxon>
        <taxon>Trichogrammatidae</taxon>
        <taxon>Trichogramma</taxon>
    </lineage>
</organism>
<dbReference type="EMBL" id="CADCXV010001250">
    <property type="protein sequence ID" value="CAB0042975.1"/>
    <property type="molecule type" value="Genomic_DNA"/>
</dbReference>
<dbReference type="InterPro" id="IPR001433">
    <property type="entry name" value="OxRdtase_FAD/NAD-bd"/>
</dbReference>
<evidence type="ECO:0000259" key="7">
    <source>
        <dbReference type="PROSITE" id="PS50255"/>
    </source>
</evidence>
<dbReference type="Gene3D" id="3.40.50.80">
    <property type="entry name" value="Nucleotide-binding domain of ferredoxin-NADP reductase (FNR) module"/>
    <property type="match status" value="1"/>
</dbReference>
<keyword evidence="3" id="KW-0479">Metal-binding</keyword>
<protein>
    <submittedName>
        <fullName evidence="9">Uncharacterized protein</fullName>
    </submittedName>
</protein>
<dbReference type="SMART" id="SM01117">
    <property type="entry name" value="Cyt-b5"/>
    <property type="match status" value="1"/>
</dbReference>
<dbReference type="SUPFAM" id="SSF55856">
    <property type="entry name" value="Cytochrome b5-like heme/steroid binding domain"/>
    <property type="match status" value="1"/>
</dbReference>
<evidence type="ECO:0000313" key="9">
    <source>
        <dbReference type="EMBL" id="CAB0042975.1"/>
    </source>
</evidence>
<dbReference type="InterPro" id="IPR039261">
    <property type="entry name" value="FNR_nucleotide-bd"/>
</dbReference>
<keyword evidence="5" id="KW-0408">Iron</keyword>
<dbReference type="GO" id="GO:0005783">
    <property type="term" value="C:endoplasmic reticulum"/>
    <property type="evidence" value="ECO:0007669"/>
    <property type="project" value="TreeGrafter"/>
</dbReference>
<evidence type="ECO:0000256" key="3">
    <source>
        <dbReference type="ARBA" id="ARBA00022723"/>
    </source>
</evidence>
<dbReference type="Pfam" id="PF00175">
    <property type="entry name" value="NAD_binding_1"/>
    <property type="match status" value="1"/>
</dbReference>
<evidence type="ECO:0000256" key="4">
    <source>
        <dbReference type="ARBA" id="ARBA00023002"/>
    </source>
</evidence>
<feature type="region of interest" description="Disordered" evidence="6">
    <location>
        <begin position="28"/>
        <end position="59"/>
    </location>
</feature>
<dbReference type="OrthoDB" id="432299at2759"/>
<dbReference type="PANTHER" id="PTHR46237">
    <property type="entry name" value="CYTOCHROME B5 REDUCTASE 4 FAMILY MEMBER"/>
    <property type="match status" value="1"/>
</dbReference>
<dbReference type="GO" id="GO:0004128">
    <property type="term" value="F:cytochrome-b5 reductase activity, acting on NAD(P)H"/>
    <property type="evidence" value="ECO:0007669"/>
    <property type="project" value="TreeGrafter"/>
</dbReference>
<evidence type="ECO:0000256" key="2">
    <source>
        <dbReference type="ARBA" id="ARBA00022617"/>
    </source>
</evidence>
<dbReference type="PROSITE" id="PS00191">
    <property type="entry name" value="CYTOCHROME_B5_1"/>
    <property type="match status" value="1"/>
</dbReference>
<name>A0A6H5J066_9HYME</name>
<dbReference type="GO" id="GO:0006801">
    <property type="term" value="P:superoxide metabolic process"/>
    <property type="evidence" value="ECO:0007669"/>
    <property type="project" value="TreeGrafter"/>
</dbReference>
<dbReference type="Gene3D" id="3.10.120.10">
    <property type="entry name" value="Cytochrome b5-like heme/steroid binding domain"/>
    <property type="match status" value="1"/>
</dbReference>
<gene>
    <name evidence="9" type="ORF">TBRA_LOCUS14563</name>
</gene>
<feature type="domain" description="FAD-binding FR-type" evidence="8">
    <location>
        <begin position="287"/>
        <end position="398"/>
    </location>
</feature>
<dbReference type="InterPro" id="IPR017927">
    <property type="entry name" value="FAD-bd_FR_type"/>
</dbReference>
<dbReference type="SUPFAM" id="SSF63380">
    <property type="entry name" value="Riboflavin synthase domain-like"/>
    <property type="match status" value="1"/>
</dbReference>
<evidence type="ECO:0000259" key="8">
    <source>
        <dbReference type="PROSITE" id="PS51384"/>
    </source>
</evidence>
<dbReference type="SUPFAM" id="SSF52343">
    <property type="entry name" value="Ferredoxin reductase-like, C-terminal NADP-linked domain"/>
    <property type="match status" value="1"/>
</dbReference>
<dbReference type="GO" id="GO:0046872">
    <property type="term" value="F:metal ion binding"/>
    <property type="evidence" value="ECO:0007669"/>
    <property type="project" value="UniProtKB-KW"/>
</dbReference>
<dbReference type="FunFam" id="3.10.120.10:FF:000001">
    <property type="entry name" value="Cytochrome b5 reductase 4"/>
    <property type="match status" value="1"/>
</dbReference>
<reference evidence="9 10" key="1">
    <citation type="submission" date="2020-02" db="EMBL/GenBank/DDBJ databases">
        <authorList>
            <person name="Ferguson B K."/>
        </authorList>
    </citation>
    <scope>NUCLEOTIDE SEQUENCE [LARGE SCALE GENOMIC DNA]</scope>
</reference>
<dbReference type="CDD" id="cd06183">
    <property type="entry name" value="cyt_b5_reduct_like"/>
    <property type="match status" value="1"/>
</dbReference>
<dbReference type="GO" id="GO:0020037">
    <property type="term" value="F:heme binding"/>
    <property type="evidence" value="ECO:0007669"/>
    <property type="project" value="InterPro"/>
</dbReference>